<name>A0A927GY07_9BACL</name>
<evidence type="ECO:0000313" key="2">
    <source>
        <dbReference type="Proteomes" id="UP000639396"/>
    </source>
</evidence>
<dbReference type="EMBL" id="JACXJA010000005">
    <property type="protein sequence ID" value="MBD2861095.1"/>
    <property type="molecule type" value="Genomic_DNA"/>
</dbReference>
<reference evidence="1" key="1">
    <citation type="submission" date="2020-09" db="EMBL/GenBank/DDBJ databases">
        <title>A novel bacterium of genus Paenibacillus, isolated from South China Sea.</title>
        <authorList>
            <person name="Huang H."/>
            <person name="Mo K."/>
            <person name="Hu Y."/>
        </authorList>
    </citation>
    <scope>NUCLEOTIDE SEQUENCE</scope>
    <source>
        <strain evidence="1">IB182363</strain>
    </source>
</reference>
<keyword evidence="2" id="KW-1185">Reference proteome</keyword>
<accession>A0A927GY07</accession>
<organism evidence="1 2">
    <name type="scientific">Paenibacillus oceani</name>
    <dbReference type="NCBI Taxonomy" id="2772510"/>
    <lineage>
        <taxon>Bacteria</taxon>
        <taxon>Bacillati</taxon>
        <taxon>Bacillota</taxon>
        <taxon>Bacilli</taxon>
        <taxon>Bacillales</taxon>
        <taxon>Paenibacillaceae</taxon>
        <taxon>Paenibacillus</taxon>
    </lineage>
</organism>
<dbReference type="RefSeq" id="WP_190924827.1">
    <property type="nucleotide sequence ID" value="NZ_JACXJA010000005.1"/>
</dbReference>
<comment type="caution">
    <text evidence="1">The sequence shown here is derived from an EMBL/GenBank/DDBJ whole genome shotgun (WGS) entry which is preliminary data.</text>
</comment>
<sequence length="481" mass="52599">MSSVPVSAAGLDDSNADIRVTKSGEFFHISSRFDDAHTITIETSRSGSRNGSFNFIRTRIGPEIIHANHDDITPVRTFNTVGANHGYTCVVKVSMAGHDKTADDLGSQWTDGKTTYTLLDVNGDHLTWGCPYTVTNGIVSALLAQPGQDLTPVSGAVHTQPVNVSVLVPGAQLYPSINNIKVQYLLDGKEITEDGMFSGTVLKVHESYNIMDYRAIIDFAQSHPGVSYVNDSVAGAVRLSIVYTFRKGGRCHISHNFKALQKLQVMDCGFLQSMPMSLSGHTLSRYMPDVKIKSGQDFQNIVDMTGYSMNLVYGPSDYADPAKPPNRYVDWLRDGSGLGKVGFTMGYIVDKTNSKNADRAAQTSRGWDMRSTRKSYPIAMSGLILNAGDYKTFMGYRNYLSPVEAGQATNLSVVQDEKDTYVYIDYHVPVTGANLKLPEHIGKTVSVIDHVNFTLHNDIVDSDGITFSIAAGHGYAILKVH</sequence>
<evidence type="ECO:0000313" key="1">
    <source>
        <dbReference type="EMBL" id="MBD2861095.1"/>
    </source>
</evidence>
<dbReference type="Proteomes" id="UP000639396">
    <property type="component" value="Unassembled WGS sequence"/>
</dbReference>
<gene>
    <name evidence="1" type="ORF">IDH45_03720</name>
</gene>
<dbReference type="AlphaFoldDB" id="A0A927GY07"/>
<protein>
    <submittedName>
        <fullName evidence="1">Uncharacterized protein</fullName>
    </submittedName>
</protein>
<proteinExistence type="predicted"/>